<dbReference type="AlphaFoldDB" id="A0A7T7UT20"/>
<organism evidence="2 3">
    <name type="scientific">Anaerococcus obesiensis</name>
    <dbReference type="NCBI Taxonomy" id="1287640"/>
    <lineage>
        <taxon>Bacteria</taxon>
        <taxon>Bacillati</taxon>
        <taxon>Bacillota</taxon>
        <taxon>Tissierellia</taxon>
        <taxon>Tissierellales</taxon>
        <taxon>Peptoniphilaceae</taxon>
        <taxon>Anaerococcus</taxon>
    </lineage>
</organism>
<accession>A0A7T7UT20</accession>
<dbReference type="KEGG" id="aob:I6H46_07190"/>
<dbReference type="RefSeq" id="WP_200225732.1">
    <property type="nucleotide sequence ID" value="NZ_CP067016.1"/>
</dbReference>
<proteinExistence type="predicted"/>
<keyword evidence="3" id="KW-1185">Reference proteome</keyword>
<name>A0A7T7UT20_9FIRM</name>
<dbReference type="Proteomes" id="UP000595871">
    <property type="component" value="Chromosome"/>
</dbReference>
<keyword evidence="1" id="KW-0472">Membrane</keyword>
<gene>
    <name evidence="2" type="ORF">I6H46_07190</name>
</gene>
<feature type="transmembrane region" description="Helical" evidence="1">
    <location>
        <begin position="186"/>
        <end position="205"/>
    </location>
</feature>
<protein>
    <submittedName>
        <fullName evidence="2">Uncharacterized protein</fullName>
    </submittedName>
</protein>
<sequence length="284" mass="32600">MASREEAYKYIYKDKRLSDDIVADILYEYLVQGYTQNELEEKYFPSNRTVSYTVSYIQQAAGLKGRNAGKYNGEISYSEMQQYAKLLRTKGLGFKEFLGGNSTNNIISDSHSNYKGYSSNNSNYGANSNYKNYSSNSKNYSNSSNSNDYSNENDFFTKNEGLLIFFAKILPILIGIFITVRSYKRYSLLGLIFGVFLVYSGVKGLKNNRCNKMAFGLEKDFLKIPKEEKIDILYKYLVEGKSGSQIAEELYQNKNYAWKVSAVKQGYNFNGRNFRGKYKISVKK</sequence>
<evidence type="ECO:0000313" key="2">
    <source>
        <dbReference type="EMBL" id="QQN55658.1"/>
    </source>
</evidence>
<feature type="transmembrane region" description="Helical" evidence="1">
    <location>
        <begin position="162"/>
        <end position="180"/>
    </location>
</feature>
<dbReference type="EMBL" id="CP067016">
    <property type="protein sequence ID" value="QQN55658.1"/>
    <property type="molecule type" value="Genomic_DNA"/>
</dbReference>
<evidence type="ECO:0000256" key="1">
    <source>
        <dbReference type="SAM" id="Phobius"/>
    </source>
</evidence>
<reference evidence="2 3" key="1">
    <citation type="submission" date="2020-12" db="EMBL/GenBank/DDBJ databases">
        <title>FDA dAtabase for Regulatory Grade micrObial Sequences (FDA-ARGOS): Supporting development and validation of Infectious Disease Dx tests.</title>
        <authorList>
            <person name="Sproer C."/>
            <person name="Gronow S."/>
            <person name="Severitt S."/>
            <person name="Schroder I."/>
            <person name="Tallon L."/>
            <person name="Sadzewicz L."/>
            <person name="Zhao X."/>
            <person name="Boylan J."/>
            <person name="Ott S."/>
            <person name="Bowen H."/>
            <person name="Vavikolanu K."/>
            <person name="Mehta A."/>
            <person name="Aluvathingal J."/>
            <person name="Nadendla S."/>
            <person name="Lowell S."/>
            <person name="Myers T."/>
            <person name="Yan Y."/>
            <person name="Sichtig H."/>
        </authorList>
    </citation>
    <scope>NUCLEOTIDE SEQUENCE [LARGE SCALE GENOMIC DNA]</scope>
    <source>
        <strain evidence="2 3">FDAARGOS_989</strain>
    </source>
</reference>
<keyword evidence="1" id="KW-0812">Transmembrane</keyword>
<keyword evidence="1" id="KW-1133">Transmembrane helix</keyword>
<evidence type="ECO:0000313" key="3">
    <source>
        <dbReference type="Proteomes" id="UP000595871"/>
    </source>
</evidence>